<gene>
    <name evidence="2" type="ORF">NXT3_CH03440</name>
</gene>
<dbReference type="EMBL" id="CP024307">
    <property type="protein sequence ID" value="AUX77975.1"/>
    <property type="molecule type" value="Genomic_DNA"/>
</dbReference>
<protein>
    <submittedName>
        <fullName evidence="2">Uncharacterized protein</fullName>
    </submittedName>
</protein>
<reference evidence="2 3" key="1">
    <citation type="submission" date="2017-10" db="EMBL/GenBank/DDBJ databases">
        <title>Analysis of the genome sequences of Rhizobium populations associated to common bean (phaseolus vulgaris).</title>
        <authorList>
            <person name="Bustos P."/>
            <person name="Santamaria R.I."/>
            <person name="Miranda-Sanchez F."/>
            <person name="Perez-Carrascal O."/>
            <person name="Juarez S."/>
            <person name="Lozano L."/>
            <person name="Martinez-Flores I."/>
            <person name="Vinuesa P."/>
            <person name="Martinez-Romero E."/>
            <person name="Cevallos M.A."/>
            <person name="Romero D."/>
            <person name="Davila G."/>
            <person name="Gonzalez V."/>
        </authorList>
    </citation>
    <scope>NUCLEOTIDE SEQUENCE [LARGE SCALE GENOMIC DNA]</scope>
    <source>
        <strain evidence="2 3">NXT3</strain>
    </source>
</reference>
<feature type="region of interest" description="Disordered" evidence="1">
    <location>
        <begin position="1"/>
        <end position="31"/>
    </location>
</feature>
<evidence type="ECO:0000256" key="1">
    <source>
        <dbReference type="SAM" id="MobiDB-lite"/>
    </source>
</evidence>
<dbReference type="RefSeq" id="WP_104839774.1">
    <property type="nucleotide sequence ID" value="NZ_CP024307.1"/>
</dbReference>
<dbReference type="Proteomes" id="UP000239340">
    <property type="component" value="Chromosome"/>
</dbReference>
<name>A0A2L0H8Z7_RHIFR</name>
<evidence type="ECO:0000313" key="2">
    <source>
        <dbReference type="EMBL" id="AUX77975.1"/>
    </source>
</evidence>
<sequence>MAKSRATRLREQRARQQEYRDQQKQLRRPGRDDIARIALQWLIVNTAKLAEREGNPARMNKVEEATLEKLVEQGFDPAASDRVLGDLIDRYVEGNWDFRRKPHLFSGNRVAGGVADIAM</sequence>
<accession>A0A2L0H8Z7</accession>
<feature type="compositionally biased region" description="Basic and acidic residues" evidence="1">
    <location>
        <begin position="8"/>
        <end position="31"/>
    </location>
</feature>
<proteinExistence type="predicted"/>
<dbReference type="AlphaFoldDB" id="A0A2L0H8Z7"/>
<organism evidence="2 3">
    <name type="scientific">Rhizobium fredii</name>
    <name type="common">Sinorhizobium fredii</name>
    <dbReference type="NCBI Taxonomy" id="380"/>
    <lineage>
        <taxon>Bacteria</taxon>
        <taxon>Pseudomonadati</taxon>
        <taxon>Pseudomonadota</taxon>
        <taxon>Alphaproteobacteria</taxon>
        <taxon>Hyphomicrobiales</taxon>
        <taxon>Rhizobiaceae</taxon>
        <taxon>Sinorhizobium/Ensifer group</taxon>
        <taxon>Sinorhizobium</taxon>
    </lineage>
</organism>
<evidence type="ECO:0000313" key="3">
    <source>
        <dbReference type="Proteomes" id="UP000239340"/>
    </source>
</evidence>